<accession>A0A3N7JS79</accession>
<organism evidence="2 3">
    <name type="scientific">Piscinibacter terrae</name>
    <dbReference type="NCBI Taxonomy" id="2496871"/>
    <lineage>
        <taxon>Bacteria</taxon>
        <taxon>Pseudomonadati</taxon>
        <taxon>Pseudomonadota</taxon>
        <taxon>Betaproteobacteria</taxon>
        <taxon>Burkholderiales</taxon>
        <taxon>Sphaerotilaceae</taxon>
        <taxon>Piscinibacter</taxon>
    </lineage>
</organism>
<reference evidence="2 3" key="2">
    <citation type="submission" date="2018-12" db="EMBL/GenBank/DDBJ databases">
        <title>Rhizobacter gummiphilus sp. nov., a rubber-degrading bacterium isolated from the soil of a botanical garden in Japan.</title>
        <authorList>
            <person name="Shunsuke S.S."/>
        </authorList>
    </citation>
    <scope>NUCLEOTIDE SEQUENCE [LARGE SCALE GENOMIC DNA]</scope>
    <source>
        <strain evidence="2 3">S-16</strain>
    </source>
</reference>
<keyword evidence="3" id="KW-1185">Reference proteome</keyword>
<dbReference type="EMBL" id="QUSW01000009">
    <property type="protein sequence ID" value="RQP21875.1"/>
    <property type="molecule type" value="Genomic_DNA"/>
</dbReference>
<dbReference type="Pfam" id="PF01381">
    <property type="entry name" value="HTH_3"/>
    <property type="match status" value="1"/>
</dbReference>
<evidence type="ECO:0000313" key="2">
    <source>
        <dbReference type="EMBL" id="RQP21875.1"/>
    </source>
</evidence>
<proteinExistence type="predicted"/>
<dbReference type="AlphaFoldDB" id="A0A3N7JS79"/>
<dbReference type="Proteomes" id="UP000267464">
    <property type="component" value="Unassembled WGS sequence"/>
</dbReference>
<dbReference type="SUPFAM" id="SSF47413">
    <property type="entry name" value="lambda repressor-like DNA-binding domains"/>
    <property type="match status" value="1"/>
</dbReference>
<dbReference type="InterPro" id="IPR001387">
    <property type="entry name" value="Cro/C1-type_HTH"/>
</dbReference>
<reference evidence="2 3" key="1">
    <citation type="submission" date="2018-08" db="EMBL/GenBank/DDBJ databases">
        <authorList>
            <person name="Khan S.A."/>
            <person name="Jeon C.O."/>
            <person name="Chun B.H."/>
            <person name="Jeong S.E."/>
        </authorList>
    </citation>
    <scope>NUCLEOTIDE SEQUENCE [LARGE SCALE GENOMIC DNA]</scope>
    <source>
        <strain evidence="2 3">S-16</strain>
    </source>
</reference>
<feature type="domain" description="HTH cro/C1-type" evidence="1">
    <location>
        <begin position="32"/>
        <end position="84"/>
    </location>
</feature>
<dbReference type="InterPro" id="IPR010982">
    <property type="entry name" value="Lambda_DNA-bd_dom_sf"/>
</dbReference>
<dbReference type="Gene3D" id="1.10.260.40">
    <property type="entry name" value="lambda repressor-like DNA-binding domains"/>
    <property type="match status" value="1"/>
</dbReference>
<dbReference type="PROSITE" id="PS50943">
    <property type="entry name" value="HTH_CROC1"/>
    <property type="match status" value="1"/>
</dbReference>
<name>A0A3N7JS79_9BURK</name>
<dbReference type="CDD" id="cd00093">
    <property type="entry name" value="HTH_XRE"/>
    <property type="match status" value="1"/>
</dbReference>
<dbReference type="GO" id="GO:0003677">
    <property type="term" value="F:DNA binding"/>
    <property type="evidence" value="ECO:0007669"/>
    <property type="project" value="InterPro"/>
</dbReference>
<comment type="caution">
    <text evidence="2">The sequence shown here is derived from an EMBL/GenBank/DDBJ whole genome shotgun (WGS) entry which is preliminary data.</text>
</comment>
<gene>
    <name evidence="2" type="ORF">DZC73_25895</name>
</gene>
<sequence>MAYDLWMNTDQEVELLRDWPEPQVCRYLCAKVRRARQEAGETQAGFAARACVPLRTYKRFEANGQATLATFVQVLRALGRTQYLFMLFPSAPTTTVSASLDEKLKRLRLRSMSPR</sequence>
<evidence type="ECO:0000313" key="3">
    <source>
        <dbReference type="Proteomes" id="UP000267464"/>
    </source>
</evidence>
<protein>
    <submittedName>
        <fullName evidence="2">XRE family transcriptional regulator</fullName>
    </submittedName>
</protein>
<dbReference type="OrthoDB" id="9134063at2"/>
<evidence type="ECO:0000259" key="1">
    <source>
        <dbReference type="PROSITE" id="PS50943"/>
    </source>
</evidence>